<evidence type="ECO:0000313" key="11">
    <source>
        <dbReference type="Proteomes" id="UP000533429"/>
    </source>
</evidence>
<dbReference type="PANTHER" id="PTHR45694:SF28">
    <property type="entry name" value="GLUTAREDOXIN 1"/>
    <property type="match status" value="1"/>
</dbReference>
<comment type="subunit">
    <text evidence="2">Monomer.</text>
</comment>
<dbReference type="InterPro" id="IPR002109">
    <property type="entry name" value="Glutaredoxin"/>
</dbReference>
<keyword evidence="3" id="KW-0813">Transport</keyword>
<dbReference type="EMBL" id="VZUQ01000071">
    <property type="protein sequence ID" value="KAB1179394.1"/>
    <property type="molecule type" value="Genomic_DNA"/>
</dbReference>
<dbReference type="AlphaFoldDB" id="A0A1C3DZ31"/>
<dbReference type="Gene3D" id="3.40.30.10">
    <property type="entry name" value="Glutaredoxin"/>
    <property type="match status" value="1"/>
</dbReference>
<evidence type="ECO:0000256" key="2">
    <source>
        <dbReference type="ARBA" id="ARBA00011245"/>
    </source>
</evidence>
<evidence type="ECO:0000256" key="6">
    <source>
        <dbReference type="ARBA" id="ARBA00023284"/>
    </source>
</evidence>
<dbReference type="PROSITE" id="PS00195">
    <property type="entry name" value="GLUTAREDOXIN_1"/>
    <property type="match status" value="1"/>
</dbReference>
<dbReference type="GO" id="GO:0015035">
    <property type="term" value="F:protein-disulfide reductase activity"/>
    <property type="evidence" value="ECO:0007669"/>
    <property type="project" value="InterPro"/>
</dbReference>
<dbReference type="SUPFAM" id="SSF52833">
    <property type="entry name" value="Thioredoxin-like"/>
    <property type="match status" value="1"/>
</dbReference>
<dbReference type="PRINTS" id="PR00160">
    <property type="entry name" value="GLUTAREDOXIN"/>
</dbReference>
<dbReference type="InterPro" id="IPR036249">
    <property type="entry name" value="Thioredoxin-like_sf"/>
</dbReference>
<dbReference type="GO" id="GO:0034599">
    <property type="term" value="P:cellular response to oxidative stress"/>
    <property type="evidence" value="ECO:0007669"/>
    <property type="project" value="TreeGrafter"/>
</dbReference>
<dbReference type="GO" id="GO:0005737">
    <property type="term" value="C:cytoplasm"/>
    <property type="evidence" value="ECO:0007669"/>
    <property type="project" value="TreeGrafter"/>
</dbReference>
<evidence type="ECO:0000256" key="5">
    <source>
        <dbReference type="ARBA" id="ARBA00023157"/>
    </source>
</evidence>
<dbReference type="GO" id="GO:0045454">
    <property type="term" value="P:cell redox homeostasis"/>
    <property type="evidence" value="ECO:0007669"/>
    <property type="project" value="InterPro"/>
</dbReference>
<evidence type="ECO:0000256" key="3">
    <source>
        <dbReference type="ARBA" id="ARBA00022448"/>
    </source>
</evidence>
<dbReference type="GeneID" id="93398056"/>
<feature type="domain" description="Glutaredoxin" evidence="7">
    <location>
        <begin position="3"/>
        <end position="69"/>
    </location>
</feature>
<dbReference type="NCBIfam" id="NF008401">
    <property type="entry name" value="PRK11200.1"/>
    <property type="match status" value="1"/>
</dbReference>
<dbReference type="Proteomes" id="UP000533429">
    <property type="component" value="Unassembled WGS sequence"/>
</dbReference>
<keyword evidence="4" id="KW-0249">Electron transport</keyword>
<name>A0A1C3DZ31_PHODD</name>
<keyword evidence="6" id="KW-0676">Redox-active center</keyword>
<dbReference type="PROSITE" id="PS51354">
    <property type="entry name" value="GLUTAREDOXIN_2"/>
    <property type="match status" value="1"/>
</dbReference>
<dbReference type="EMBL" id="JABXOR010000086">
    <property type="protein sequence ID" value="NVO98861.1"/>
    <property type="molecule type" value="Genomic_DNA"/>
</dbReference>
<evidence type="ECO:0000313" key="10">
    <source>
        <dbReference type="Proteomes" id="UP000480943"/>
    </source>
</evidence>
<evidence type="ECO:0000313" key="9">
    <source>
        <dbReference type="EMBL" id="NVO98861.1"/>
    </source>
</evidence>
<accession>A0A1C3DZ31</accession>
<protein>
    <submittedName>
        <fullName evidence="8">GrxA family glutaredoxin</fullName>
    </submittedName>
</protein>
<sequence length="88" mass="10031">MFVVIFGRPGCPYCVRAKELAEKLKEQRDDFNFRYVDIQAEGISKADLEKTVGKPVETVPQIFIDQEHIGGCTEFEAYAKENLGLFNE</sequence>
<comment type="caution">
    <text evidence="8">The sequence shown here is derived from an EMBL/GenBank/DDBJ whole genome shotgun (WGS) entry which is preliminary data.</text>
</comment>
<dbReference type="InterPro" id="IPR014025">
    <property type="entry name" value="Glutaredoxin_subgr"/>
</dbReference>
<proteinExistence type="inferred from homology"/>
<keyword evidence="5" id="KW-1015">Disulfide bond</keyword>
<reference evidence="8 10" key="1">
    <citation type="submission" date="2019-09" db="EMBL/GenBank/DDBJ databases">
        <title>Photobacterium damselae subsp. damselae CDC-2227-81, a human clinical isolate.</title>
        <authorList>
            <person name="Osorio C.R."/>
        </authorList>
    </citation>
    <scope>NUCLEOTIDE SEQUENCE [LARGE SCALE GENOMIC DNA]</scope>
    <source>
        <strain evidence="8 10">CDC-2227-81</strain>
    </source>
</reference>
<organism evidence="8 10">
    <name type="scientific">Photobacterium damselae subsp. damselae</name>
    <name type="common">Listonella damsela</name>
    <dbReference type="NCBI Taxonomy" id="85581"/>
    <lineage>
        <taxon>Bacteria</taxon>
        <taxon>Pseudomonadati</taxon>
        <taxon>Pseudomonadota</taxon>
        <taxon>Gammaproteobacteria</taxon>
        <taxon>Vibrionales</taxon>
        <taxon>Vibrionaceae</taxon>
        <taxon>Photobacterium</taxon>
    </lineage>
</organism>
<dbReference type="GO" id="GO:0015038">
    <property type="term" value="F:glutathione disulfide oxidoreductase activity"/>
    <property type="evidence" value="ECO:0007669"/>
    <property type="project" value="TreeGrafter"/>
</dbReference>
<evidence type="ECO:0000313" key="8">
    <source>
        <dbReference type="EMBL" id="KAB1179394.1"/>
    </source>
</evidence>
<reference evidence="9 11" key="2">
    <citation type="submission" date="2020-06" db="EMBL/GenBank/DDBJ databases">
        <title>Photobacterium damselae subsp. damselae comparative genomics.</title>
        <authorList>
            <person name="Osorio C.R."/>
        </authorList>
    </citation>
    <scope>NUCLEOTIDE SEQUENCE [LARGE SCALE GENOMIC DNA]</scope>
    <source>
        <strain evidence="9 11">TW250/03</strain>
    </source>
</reference>
<dbReference type="Pfam" id="PF00462">
    <property type="entry name" value="Glutaredoxin"/>
    <property type="match status" value="1"/>
</dbReference>
<comment type="similarity">
    <text evidence="1">Belongs to the glutaredoxin family.</text>
</comment>
<evidence type="ECO:0000256" key="4">
    <source>
        <dbReference type="ARBA" id="ARBA00022982"/>
    </source>
</evidence>
<evidence type="ECO:0000256" key="1">
    <source>
        <dbReference type="ARBA" id="ARBA00007787"/>
    </source>
</evidence>
<dbReference type="NCBIfam" id="TIGR02183">
    <property type="entry name" value="GRXA"/>
    <property type="match status" value="1"/>
</dbReference>
<dbReference type="CDD" id="cd02066">
    <property type="entry name" value="GRX_family"/>
    <property type="match status" value="1"/>
</dbReference>
<dbReference type="GO" id="GO:0009055">
    <property type="term" value="F:electron transfer activity"/>
    <property type="evidence" value="ECO:0007669"/>
    <property type="project" value="InterPro"/>
</dbReference>
<dbReference type="InterPro" id="IPR011767">
    <property type="entry name" value="GLR_AS"/>
</dbReference>
<dbReference type="RefSeq" id="WP_005298783.1">
    <property type="nucleotide sequence ID" value="NZ_AP026780.1"/>
</dbReference>
<dbReference type="Proteomes" id="UP000480943">
    <property type="component" value="Unassembled WGS sequence"/>
</dbReference>
<dbReference type="KEGG" id="pds:CAY62_08055"/>
<evidence type="ECO:0000259" key="7">
    <source>
        <dbReference type="Pfam" id="PF00462"/>
    </source>
</evidence>
<dbReference type="InterPro" id="IPR011902">
    <property type="entry name" value="GRXA"/>
</dbReference>
<gene>
    <name evidence="8" type="ORF">F6450_13590</name>
    <name evidence="9" type="ORF">HWA77_01405</name>
</gene>
<dbReference type="PANTHER" id="PTHR45694">
    <property type="entry name" value="GLUTAREDOXIN 2"/>
    <property type="match status" value="1"/>
</dbReference>